<dbReference type="GO" id="GO:0003676">
    <property type="term" value="F:nucleic acid binding"/>
    <property type="evidence" value="ECO:0007669"/>
    <property type="project" value="InterPro"/>
</dbReference>
<dbReference type="InterPro" id="IPR036397">
    <property type="entry name" value="RNaseH_sf"/>
</dbReference>
<comment type="caution">
    <text evidence="2">The sequence shown here is derived from an EMBL/GenBank/DDBJ whole genome shotgun (WGS) entry which is preliminary data.</text>
</comment>
<dbReference type="Proteomes" id="UP001152795">
    <property type="component" value="Unassembled WGS sequence"/>
</dbReference>
<dbReference type="PANTHER" id="PTHR47266">
    <property type="entry name" value="ENDONUCLEASE-RELATED"/>
    <property type="match status" value="1"/>
</dbReference>
<organism evidence="2 3">
    <name type="scientific">Paramuricea clavata</name>
    <name type="common">Red gorgonian</name>
    <name type="synonym">Violescent sea-whip</name>
    <dbReference type="NCBI Taxonomy" id="317549"/>
    <lineage>
        <taxon>Eukaryota</taxon>
        <taxon>Metazoa</taxon>
        <taxon>Cnidaria</taxon>
        <taxon>Anthozoa</taxon>
        <taxon>Octocorallia</taxon>
        <taxon>Malacalcyonacea</taxon>
        <taxon>Plexauridae</taxon>
        <taxon>Paramuricea</taxon>
    </lineage>
</organism>
<evidence type="ECO:0000313" key="3">
    <source>
        <dbReference type="Proteomes" id="UP001152795"/>
    </source>
</evidence>
<feature type="region of interest" description="Disordered" evidence="1">
    <location>
        <begin position="205"/>
        <end position="226"/>
    </location>
</feature>
<name>A0A6S7GYX5_PARCT</name>
<dbReference type="EMBL" id="CACRXK020001504">
    <property type="protein sequence ID" value="CAB3989531.1"/>
    <property type="molecule type" value="Genomic_DNA"/>
</dbReference>
<evidence type="ECO:0000256" key="1">
    <source>
        <dbReference type="SAM" id="MobiDB-lite"/>
    </source>
</evidence>
<dbReference type="OrthoDB" id="10065153at2759"/>
<proteinExistence type="predicted"/>
<keyword evidence="3" id="KW-1185">Reference proteome</keyword>
<dbReference type="Gene3D" id="3.30.420.10">
    <property type="entry name" value="Ribonuclease H-like superfamily/Ribonuclease H"/>
    <property type="match status" value="1"/>
</dbReference>
<evidence type="ECO:0000313" key="2">
    <source>
        <dbReference type="EMBL" id="CAB3989531.1"/>
    </source>
</evidence>
<dbReference type="AlphaFoldDB" id="A0A6S7GYX5"/>
<feature type="region of interest" description="Disordered" evidence="1">
    <location>
        <begin position="110"/>
        <end position="166"/>
    </location>
</feature>
<reference evidence="2" key="1">
    <citation type="submission" date="2020-04" db="EMBL/GenBank/DDBJ databases">
        <authorList>
            <person name="Alioto T."/>
            <person name="Alioto T."/>
            <person name="Gomez Garrido J."/>
        </authorList>
    </citation>
    <scope>NUCLEOTIDE SEQUENCE</scope>
    <source>
        <strain evidence="2">A484AB</strain>
    </source>
</reference>
<protein>
    <submittedName>
        <fullName evidence="2">Retrovirus-related Pol poly from transposon 412</fullName>
    </submittedName>
</protein>
<dbReference type="InterPro" id="IPR052160">
    <property type="entry name" value="Gypsy_RT_Integrase-like"/>
</dbReference>
<accession>A0A6S7GYX5</accession>
<sequence length="274" mass="30596">MLGTLSEDKKTDWPSYVAPMVYAYNCTKHGSTGYSPYYLMFGRQPRLPIDIALGLDQLDKKSKPYSTYVDNLRDQLAHAYDLASKAIHERAKGNKKNYDQYTKESFLKVGDHVLPKSSPPPKQKKLPYLRQRPAAAECESDVVTEESETEEEFIPRSTTPDNGSPLDPTIPSFVMPEALPVTDEPAPANDLPETEPAIEAELHETQQEEVNVDENQSVARSGRISKPPERLGVQPVWSNKVAVLLSLVNDNNRSSVENVLGAWLSMPSQRQTVV</sequence>
<feature type="compositionally biased region" description="Acidic residues" evidence="1">
    <location>
        <begin position="138"/>
        <end position="152"/>
    </location>
</feature>
<gene>
    <name evidence="2" type="ORF">PACLA_8A031239</name>
</gene>